<name>A0A6J0BE76_NEOLC</name>
<protein>
    <submittedName>
        <fullName evidence="2">Uncharacterized protein LOC107218604 isoform X1</fullName>
    </submittedName>
</protein>
<dbReference type="Proteomes" id="UP000829291">
    <property type="component" value="Chromosome 4"/>
</dbReference>
<dbReference type="AlphaFoldDB" id="A0A6J0BE76"/>
<dbReference type="InParanoid" id="A0A6J0BE76"/>
<gene>
    <name evidence="2" type="primary">LOC107218604</name>
</gene>
<dbReference type="OrthoDB" id="8187668at2759"/>
<organism evidence="2">
    <name type="scientific">Neodiprion lecontei</name>
    <name type="common">Redheaded pine sawfly</name>
    <dbReference type="NCBI Taxonomy" id="441921"/>
    <lineage>
        <taxon>Eukaryota</taxon>
        <taxon>Metazoa</taxon>
        <taxon>Ecdysozoa</taxon>
        <taxon>Arthropoda</taxon>
        <taxon>Hexapoda</taxon>
        <taxon>Insecta</taxon>
        <taxon>Pterygota</taxon>
        <taxon>Neoptera</taxon>
        <taxon>Endopterygota</taxon>
        <taxon>Hymenoptera</taxon>
        <taxon>Tenthredinoidea</taxon>
        <taxon>Diprionidae</taxon>
        <taxon>Diprioninae</taxon>
        <taxon>Neodiprion</taxon>
    </lineage>
</organism>
<reference evidence="2" key="1">
    <citation type="submission" date="2025-08" db="UniProtKB">
        <authorList>
            <consortium name="RefSeq"/>
        </authorList>
    </citation>
    <scope>IDENTIFICATION</scope>
    <source>
        <tissue evidence="2">Thorax and Abdomen</tissue>
    </source>
</reference>
<dbReference type="Pfam" id="PF16984">
    <property type="entry name" value="Grp7_allergen"/>
    <property type="match status" value="1"/>
</dbReference>
<dbReference type="Gene3D" id="3.15.10.50">
    <property type="match status" value="1"/>
</dbReference>
<accession>A0A6J0BE76</accession>
<dbReference type="RefSeq" id="XP_015512013.1">
    <property type="nucleotide sequence ID" value="XM_015656527.2"/>
</dbReference>
<dbReference type="InterPro" id="IPR020234">
    <property type="entry name" value="Mite_allergen_group-7"/>
</dbReference>
<evidence type="ECO:0000313" key="2">
    <source>
        <dbReference type="RefSeq" id="XP_015512013.1"/>
    </source>
</evidence>
<keyword evidence="1" id="KW-1185">Reference proteome</keyword>
<dbReference type="KEGG" id="nlo:107218604"/>
<dbReference type="InterPro" id="IPR038602">
    <property type="entry name" value="Mite_allergen_7_sf"/>
</dbReference>
<evidence type="ECO:0000313" key="1">
    <source>
        <dbReference type="Proteomes" id="UP000829291"/>
    </source>
</evidence>
<dbReference type="GeneID" id="107218604"/>
<sequence>MDVLKVQNPDLAQAIEWTKETIETMITRSFTNAAVRRSIWSNAPAKQHPLKDVFFTVKGDTHVELTNLKLLREPDFRFTGVTARFEFLFLAAEIDVGDLEVSGEFFVQNTALNAFLPLTTSGQISIIFKNVKAKGSIGVYPIEDCFLTNNSYAIEYKPEKVLIKTTYRDSEGEISGQLDRDELSDTLGAHLWMDLTSRLNHLLKMELDEVIVELSACDLLQGESDLVDAITEHSKAVNVVTNDIFDKILANANNRINELKVSTIPTPDIDASFTKKLAGVVTTGRFTARNGIFQNLATISRKGNVSIAVEDGNIVIFGTVGLAELKISYDHYEAKLMDVGPTGAIQTTVGRNEALFKFVLDKKDQDVKIRLADFKITNISDVEAHVTGLGGLNWLASKISSWMASTLRWKVAPVIEARVKENINKVLEDFNVSALLTK</sequence>
<proteinExistence type="predicted"/>